<evidence type="ECO:0000256" key="1">
    <source>
        <dbReference type="SAM" id="Phobius"/>
    </source>
</evidence>
<keyword evidence="1" id="KW-1133">Transmembrane helix</keyword>
<reference evidence="2" key="1">
    <citation type="submission" date="2020-03" db="EMBL/GenBank/DDBJ databases">
        <title>The deep terrestrial virosphere.</title>
        <authorList>
            <person name="Holmfeldt K."/>
            <person name="Nilsson E."/>
            <person name="Simone D."/>
            <person name="Lopez-Fernandez M."/>
            <person name="Wu X."/>
            <person name="de Brujin I."/>
            <person name="Lundin D."/>
            <person name="Andersson A."/>
            <person name="Bertilsson S."/>
            <person name="Dopson M."/>
        </authorList>
    </citation>
    <scope>NUCLEOTIDE SEQUENCE</scope>
    <source>
        <strain evidence="2">MM415A03574</strain>
    </source>
</reference>
<evidence type="ECO:0000313" key="2">
    <source>
        <dbReference type="EMBL" id="QJA70746.1"/>
    </source>
</evidence>
<protein>
    <recommendedName>
        <fullName evidence="3">Holin</fullName>
    </recommendedName>
</protein>
<feature type="transmembrane region" description="Helical" evidence="1">
    <location>
        <begin position="121"/>
        <end position="141"/>
    </location>
</feature>
<proteinExistence type="predicted"/>
<sequence>MDWKALGGKVADVAPMLGTLFGGPLGGVAGGLVKMLAGEVGLKPEEATPDNFMKVLEADPSAILKFKEFELNNKVELQKILLEKDRLDMQKEQSRLADIQDARGREKAIVQATGKRDINQYVLAWLVVGLFFLLVGILMFVNLPVSNVGPINQLFGAMATGFGMVLSYYFGSSKGSADKTATMVTQFQSQIKGTGDGKGIEKMI</sequence>
<evidence type="ECO:0008006" key="3">
    <source>
        <dbReference type="Google" id="ProtNLM"/>
    </source>
</evidence>
<keyword evidence="1" id="KW-0812">Transmembrane</keyword>
<feature type="transmembrane region" description="Helical" evidence="1">
    <location>
        <begin position="153"/>
        <end position="171"/>
    </location>
</feature>
<organism evidence="2">
    <name type="scientific">viral metagenome</name>
    <dbReference type="NCBI Taxonomy" id="1070528"/>
    <lineage>
        <taxon>unclassified sequences</taxon>
        <taxon>metagenomes</taxon>
        <taxon>organismal metagenomes</taxon>
    </lineage>
</organism>
<dbReference type="EMBL" id="MT141817">
    <property type="protein sequence ID" value="QJA70746.1"/>
    <property type="molecule type" value="Genomic_DNA"/>
</dbReference>
<accession>A0A6M3JLP3</accession>
<keyword evidence="1" id="KW-0472">Membrane</keyword>
<dbReference type="AlphaFoldDB" id="A0A6M3JLP3"/>
<name>A0A6M3JLP3_9ZZZZ</name>
<gene>
    <name evidence="2" type="ORF">MM415A03574_0010</name>
</gene>